<dbReference type="EMBL" id="JAUFPX010000007">
    <property type="protein sequence ID" value="MDN3591109.1"/>
    <property type="molecule type" value="Genomic_DNA"/>
</dbReference>
<dbReference type="PROSITE" id="PS00061">
    <property type="entry name" value="ADH_SHORT"/>
    <property type="match status" value="1"/>
</dbReference>
<dbReference type="InterPro" id="IPR020904">
    <property type="entry name" value="Sc_DH/Rdtase_CS"/>
</dbReference>
<accession>A0ABT8BG63</accession>
<evidence type="ECO:0000313" key="2">
    <source>
        <dbReference type="EMBL" id="MDN3591109.1"/>
    </source>
</evidence>
<dbReference type="PRINTS" id="PR00081">
    <property type="entry name" value="GDHRDH"/>
</dbReference>
<keyword evidence="3" id="KW-1185">Reference proteome</keyword>
<proteinExistence type="inferred from homology"/>
<dbReference type="PANTHER" id="PTHR42760:SF106">
    <property type="entry name" value="PROTEIN FIXR"/>
    <property type="match status" value="1"/>
</dbReference>
<sequence>MLLTGASRGIGHATVKRFSAAGWRVITCSRHAFPENCPWEMGPEDHLQVDLADPEDTMRGIAEVAGRLADEGGLLHALVNNAGISPKGANGERLGAIATEFGDWRKVFQVNVFAPLLLARGLCEELTRAKGSIVNVTSIAGSRVHPFAGAAYGTSKAALAGLTREMASDFGPLGVRVNAISPGEIDTAILSPGTDKIVAGIPQRRLGTPDEVAKAIYFLCTEASSYVNGAELHINGGQHV</sequence>
<evidence type="ECO:0000256" key="1">
    <source>
        <dbReference type="ARBA" id="ARBA00006484"/>
    </source>
</evidence>
<organism evidence="2 3">
    <name type="scientific">Methylobacterium adhaesivum</name>
    <dbReference type="NCBI Taxonomy" id="333297"/>
    <lineage>
        <taxon>Bacteria</taxon>
        <taxon>Pseudomonadati</taxon>
        <taxon>Pseudomonadota</taxon>
        <taxon>Alphaproteobacteria</taxon>
        <taxon>Hyphomicrobiales</taxon>
        <taxon>Methylobacteriaceae</taxon>
        <taxon>Methylobacterium</taxon>
    </lineage>
</organism>
<dbReference type="Proteomes" id="UP001224644">
    <property type="component" value="Unassembled WGS sequence"/>
</dbReference>
<comment type="similarity">
    <text evidence="1">Belongs to the short-chain dehydrogenases/reductases (SDR) family.</text>
</comment>
<keyword evidence="2" id="KW-0560">Oxidoreductase</keyword>
<reference evidence="3" key="1">
    <citation type="journal article" date="2019" name="Int. J. Syst. Evol. Microbiol.">
        <title>The Global Catalogue of Microorganisms (GCM) 10K type strain sequencing project: providing services to taxonomists for standard genome sequencing and annotation.</title>
        <authorList>
            <consortium name="The Broad Institute Genomics Platform"/>
            <consortium name="The Broad Institute Genome Sequencing Center for Infectious Disease"/>
            <person name="Wu L."/>
            <person name="Ma J."/>
        </authorList>
    </citation>
    <scope>NUCLEOTIDE SEQUENCE [LARGE SCALE GENOMIC DNA]</scope>
    <source>
        <strain evidence="3">CECT 7069</strain>
    </source>
</reference>
<dbReference type="EC" id="1.-.-.-" evidence="2"/>
<comment type="caution">
    <text evidence="2">The sequence shown here is derived from an EMBL/GenBank/DDBJ whole genome shotgun (WGS) entry which is preliminary data.</text>
</comment>
<dbReference type="Pfam" id="PF13561">
    <property type="entry name" value="adh_short_C2"/>
    <property type="match status" value="1"/>
</dbReference>
<dbReference type="Gene3D" id="3.40.50.720">
    <property type="entry name" value="NAD(P)-binding Rossmann-like Domain"/>
    <property type="match status" value="1"/>
</dbReference>
<dbReference type="InterPro" id="IPR036291">
    <property type="entry name" value="NAD(P)-bd_dom_sf"/>
</dbReference>
<name>A0ABT8BG63_9HYPH</name>
<evidence type="ECO:0000313" key="3">
    <source>
        <dbReference type="Proteomes" id="UP001224644"/>
    </source>
</evidence>
<dbReference type="InterPro" id="IPR002347">
    <property type="entry name" value="SDR_fam"/>
</dbReference>
<protein>
    <submittedName>
        <fullName evidence="2">SDR family oxidoreductase</fullName>
        <ecNumber evidence="2">1.-.-.-</ecNumber>
    </submittedName>
</protein>
<dbReference type="GO" id="GO:0016491">
    <property type="term" value="F:oxidoreductase activity"/>
    <property type="evidence" value="ECO:0007669"/>
    <property type="project" value="UniProtKB-KW"/>
</dbReference>
<dbReference type="CDD" id="cd05233">
    <property type="entry name" value="SDR_c"/>
    <property type="match status" value="1"/>
</dbReference>
<dbReference type="SUPFAM" id="SSF51735">
    <property type="entry name" value="NAD(P)-binding Rossmann-fold domains"/>
    <property type="match status" value="1"/>
</dbReference>
<dbReference type="PRINTS" id="PR00080">
    <property type="entry name" value="SDRFAMILY"/>
</dbReference>
<dbReference type="PANTHER" id="PTHR42760">
    <property type="entry name" value="SHORT-CHAIN DEHYDROGENASES/REDUCTASES FAMILY MEMBER"/>
    <property type="match status" value="1"/>
</dbReference>
<dbReference type="RefSeq" id="WP_238223275.1">
    <property type="nucleotide sequence ID" value="NZ_BPQD01000005.1"/>
</dbReference>
<gene>
    <name evidence="2" type="ORF">QWZ12_10840</name>
</gene>